<gene>
    <name evidence="1" type="ORF">I7I51_08822</name>
</gene>
<organism evidence="1 2">
    <name type="scientific">Ajellomyces capsulatus</name>
    <name type="common">Darling's disease fungus</name>
    <name type="synonym">Histoplasma capsulatum</name>
    <dbReference type="NCBI Taxonomy" id="5037"/>
    <lineage>
        <taxon>Eukaryota</taxon>
        <taxon>Fungi</taxon>
        <taxon>Dikarya</taxon>
        <taxon>Ascomycota</taxon>
        <taxon>Pezizomycotina</taxon>
        <taxon>Eurotiomycetes</taxon>
        <taxon>Eurotiomycetidae</taxon>
        <taxon>Onygenales</taxon>
        <taxon>Ajellomycetaceae</taxon>
        <taxon>Histoplasma</taxon>
    </lineage>
</organism>
<dbReference type="EMBL" id="CP069109">
    <property type="protein sequence ID" value="QSS59387.1"/>
    <property type="molecule type" value="Genomic_DNA"/>
</dbReference>
<evidence type="ECO:0000313" key="2">
    <source>
        <dbReference type="Proteomes" id="UP000663671"/>
    </source>
</evidence>
<accession>A0A8A1M5B5</accession>
<dbReference type="VEuPathDB" id="FungiDB:I7I51_08822"/>
<protein>
    <submittedName>
        <fullName evidence="1">Uncharacterized protein</fullName>
    </submittedName>
</protein>
<dbReference type="Proteomes" id="UP000663671">
    <property type="component" value="Chromosome 2"/>
</dbReference>
<evidence type="ECO:0000313" key="1">
    <source>
        <dbReference type="EMBL" id="QSS59387.1"/>
    </source>
</evidence>
<proteinExistence type="predicted"/>
<dbReference type="AlphaFoldDB" id="A0A8A1M5B5"/>
<sequence length="194" mass="21322">MLHSGATNERLAPCWTNKILPVPAWISPNGISTCHRFTGRRRDSAAPFPVSLGDLHSVNSNSNKAATWMPGGRLHGIVLAAAEEHFPLLPYALGPQRGTASYLLLALMCATTANTFTPSVKKAASSTLSVIDMSCHQSTYMYKYLKIEMEIEGEYRGSICPSPVTNTQTYTCYCVFCLYMTQPLRGRDLTVSEH</sequence>
<name>A0A8A1M5B5_AJECA</name>
<reference evidence="1" key="1">
    <citation type="submission" date="2021-01" db="EMBL/GenBank/DDBJ databases">
        <title>Chromosome-level genome assembly of a human fungal pathogen reveals clustering of transcriptionally co-regulated genes.</title>
        <authorList>
            <person name="Voorhies M."/>
            <person name="Cohen S."/>
            <person name="Shea T.P."/>
            <person name="Petrus S."/>
            <person name="Munoz J.F."/>
            <person name="Poplawski S."/>
            <person name="Goldman W.E."/>
            <person name="Michael T."/>
            <person name="Cuomo C.A."/>
            <person name="Sil A."/>
            <person name="Beyhan S."/>
        </authorList>
    </citation>
    <scope>NUCLEOTIDE SEQUENCE</scope>
    <source>
        <strain evidence="1">WU24</strain>
    </source>
</reference>